<feature type="non-terminal residue" evidence="7">
    <location>
        <position position="75"/>
    </location>
</feature>
<dbReference type="SUPFAM" id="SSF53850">
    <property type="entry name" value="Periplasmic binding protein-like II"/>
    <property type="match status" value="1"/>
</dbReference>
<dbReference type="GO" id="GO:0009094">
    <property type="term" value="P:L-phenylalanine biosynthetic process"/>
    <property type="evidence" value="ECO:0007669"/>
    <property type="project" value="UniProtKB-KW"/>
</dbReference>
<comment type="caution">
    <text evidence="7">The sequence shown here is derived from an EMBL/GenBank/DDBJ whole genome shotgun (WGS) entry which is preliminary data.</text>
</comment>
<organism evidence="7 8">
    <name type="scientific">Linum tenue</name>
    <dbReference type="NCBI Taxonomy" id="586396"/>
    <lineage>
        <taxon>Eukaryota</taxon>
        <taxon>Viridiplantae</taxon>
        <taxon>Streptophyta</taxon>
        <taxon>Embryophyta</taxon>
        <taxon>Tracheophyta</taxon>
        <taxon>Spermatophyta</taxon>
        <taxon>Magnoliopsida</taxon>
        <taxon>eudicotyledons</taxon>
        <taxon>Gunneridae</taxon>
        <taxon>Pentapetalae</taxon>
        <taxon>rosids</taxon>
        <taxon>fabids</taxon>
        <taxon>Malpighiales</taxon>
        <taxon>Linaceae</taxon>
        <taxon>Linum</taxon>
    </lineage>
</organism>
<evidence type="ECO:0000256" key="3">
    <source>
        <dbReference type="ARBA" id="ARBA00023222"/>
    </source>
</evidence>
<reference evidence="7" key="1">
    <citation type="submission" date="2022-08" db="EMBL/GenBank/DDBJ databases">
        <authorList>
            <person name="Gutierrez-Valencia J."/>
        </authorList>
    </citation>
    <scope>NUCLEOTIDE SEQUENCE</scope>
</reference>
<dbReference type="GO" id="GO:0047769">
    <property type="term" value="F:arogenate dehydratase activity"/>
    <property type="evidence" value="ECO:0007669"/>
    <property type="project" value="TreeGrafter"/>
</dbReference>
<dbReference type="PANTHER" id="PTHR21022">
    <property type="entry name" value="PREPHENATE DEHYDRATASE P PROTEIN"/>
    <property type="match status" value="1"/>
</dbReference>
<accession>A0AAV0NI71</accession>
<keyword evidence="8" id="KW-1185">Reference proteome</keyword>
<dbReference type="AlphaFoldDB" id="A0AAV0NI71"/>
<dbReference type="EMBL" id="CAMGYJ010000008">
    <property type="protein sequence ID" value="CAI0458214.1"/>
    <property type="molecule type" value="Genomic_DNA"/>
</dbReference>
<dbReference type="Pfam" id="PF00800">
    <property type="entry name" value="PDT"/>
    <property type="match status" value="1"/>
</dbReference>
<dbReference type="InterPro" id="IPR001086">
    <property type="entry name" value="Preph_deHydtase"/>
</dbReference>
<keyword evidence="2" id="KW-0057">Aromatic amino acid biosynthesis</keyword>
<feature type="domain" description="Prephenate dehydratase" evidence="6">
    <location>
        <begin position="2"/>
        <end position="75"/>
    </location>
</feature>
<evidence type="ECO:0000256" key="5">
    <source>
        <dbReference type="ARBA" id="ARBA00029440"/>
    </source>
</evidence>
<keyword evidence="3" id="KW-0584">Phenylalanine biosynthesis</keyword>
<evidence type="ECO:0000256" key="4">
    <source>
        <dbReference type="ARBA" id="ARBA00023239"/>
    </source>
</evidence>
<gene>
    <name evidence="7" type="ORF">LITE_LOCUS33425</name>
</gene>
<dbReference type="PROSITE" id="PS51171">
    <property type="entry name" value="PREPHENATE_DEHYDR_3"/>
    <property type="match status" value="1"/>
</dbReference>
<keyword evidence="1" id="KW-0028">Amino-acid biosynthesis</keyword>
<evidence type="ECO:0000313" key="7">
    <source>
        <dbReference type="EMBL" id="CAI0458214.1"/>
    </source>
</evidence>
<dbReference type="PANTHER" id="PTHR21022:SF19">
    <property type="entry name" value="PREPHENATE DEHYDRATASE-RELATED"/>
    <property type="match status" value="1"/>
</dbReference>
<dbReference type="GO" id="GO:0004664">
    <property type="term" value="F:prephenate dehydratase activity"/>
    <property type="evidence" value="ECO:0007669"/>
    <property type="project" value="InterPro"/>
</dbReference>
<comment type="pathway">
    <text evidence="5">Amino-acid biosynthesis.</text>
</comment>
<keyword evidence="4" id="KW-0456">Lyase</keyword>
<dbReference type="GO" id="GO:0009507">
    <property type="term" value="C:chloroplast"/>
    <property type="evidence" value="ECO:0007669"/>
    <property type="project" value="TreeGrafter"/>
</dbReference>
<evidence type="ECO:0000256" key="1">
    <source>
        <dbReference type="ARBA" id="ARBA00022605"/>
    </source>
</evidence>
<evidence type="ECO:0000256" key="2">
    <source>
        <dbReference type="ARBA" id="ARBA00023141"/>
    </source>
</evidence>
<proteinExistence type="predicted"/>
<name>A0AAV0NI71_9ROSI</name>
<protein>
    <recommendedName>
        <fullName evidence="6">Prephenate dehydratase domain-containing protein</fullName>
    </recommendedName>
</protein>
<evidence type="ECO:0000259" key="6">
    <source>
        <dbReference type="PROSITE" id="PS51171"/>
    </source>
</evidence>
<evidence type="ECO:0000313" key="8">
    <source>
        <dbReference type="Proteomes" id="UP001154282"/>
    </source>
</evidence>
<dbReference type="Gene3D" id="3.40.190.10">
    <property type="entry name" value="Periplasmic binding protein-like II"/>
    <property type="match status" value="1"/>
</dbReference>
<dbReference type="Proteomes" id="UP001154282">
    <property type="component" value="Unassembled WGS sequence"/>
</dbReference>
<sequence>MDLLLLIPSLPSTVTRQLTWIWSQSLRLLWILSKCEAIPCDQFEVAFQAVELWIADRAVLPVENSLGGSIHRNYD</sequence>